<evidence type="ECO:0000313" key="2">
    <source>
        <dbReference type="Proteomes" id="UP000886998"/>
    </source>
</evidence>
<protein>
    <submittedName>
        <fullName evidence="1">Uncharacterized protein</fullName>
    </submittedName>
</protein>
<proteinExistence type="predicted"/>
<dbReference type="Proteomes" id="UP000886998">
    <property type="component" value="Unassembled WGS sequence"/>
</dbReference>
<sequence>VFELTLYKWKFRVGRRLGCSIVCGENLTSEISDLGLNLLG</sequence>
<dbReference type="EMBL" id="BMAV01016076">
    <property type="protein sequence ID" value="GFY66513.1"/>
    <property type="molecule type" value="Genomic_DNA"/>
</dbReference>
<feature type="non-terminal residue" evidence="1">
    <location>
        <position position="1"/>
    </location>
</feature>
<comment type="caution">
    <text evidence="1">The sequence shown here is derived from an EMBL/GenBank/DDBJ whole genome shotgun (WGS) entry which is preliminary data.</text>
</comment>
<keyword evidence="2" id="KW-1185">Reference proteome</keyword>
<name>A0A8X7CES9_9ARAC</name>
<evidence type="ECO:0000313" key="1">
    <source>
        <dbReference type="EMBL" id="GFY66513.1"/>
    </source>
</evidence>
<dbReference type="AlphaFoldDB" id="A0A8X7CES9"/>
<accession>A0A8X7CES9</accession>
<gene>
    <name evidence="1" type="ORF">TNIN_351561</name>
</gene>
<reference evidence="1" key="1">
    <citation type="submission" date="2020-08" db="EMBL/GenBank/DDBJ databases">
        <title>Multicomponent nature underlies the extraordinary mechanical properties of spider dragline silk.</title>
        <authorList>
            <person name="Kono N."/>
            <person name="Nakamura H."/>
            <person name="Mori M."/>
            <person name="Yoshida Y."/>
            <person name="Ohtoshi R."/>
            <person name="Malay A.D."/>
            <person name="Moran D.A.P."/>
            <person name="Tomita M."/>
            <person name="Numata K."/>
            <person name="Arakawa K."/>
        </authorList>
    </citation>
    <scope>NUCLEOTIDE SEQUENCE</scope>
</reference>
<organism evidence="1 2">
    <name type="scientific">Trichonephila inaurata madagascariensis</name>
    <dbReference type="NCBI Taxonomy" id="2747483"/>
    <lineage>
        <taxon>Eukaryota</taxon>
        <taxon>Metazoa</taxon>
        <taxon>Ecdysozoa</taxon>
        <taxon>Arthropoda</taxon>
        <taxon>Chelicerata</taxon>
        <taxon>Arachnida</taxon>
        <taxon>Araneae</taxon>
        <taxon>Araneomorphae</taxon>
        <taxon>Entelegynae</taxon>
        <taxon>Araneoidea</taxon>
        <taxon>Nephilidae</taxon>
        <taxon>Trichonephila</taxon>
        <taxon>Trichonephila inaurata</taxon>
    </lineage>
</organism>